<dbReference type="EMBL" id="JAWJBA010000269">
    <property type="protein sequence ID" value="MDV2687068.1"/>
    <property type="molecule type" value="Genomic_DNA"/>
</dbReference>
<feature type="non-terminal residue" evidence="1">
    <location>
        <position position="1"/>
    </location>
</feature>
<protein>
    <submittedName>
        <fullName evidence="1">ATPase</fullName>
    </submittedName>
</protein>
<dbReference type="Gene3D" id="3.40.1110.10">
    <property type="entry name" value="Calcium-transporting ATPase, cytoplasmic domain N"/>
    <property type="match status" value="1"/>
</dbReference>
<keyword evidence="2" id="KW-1185">Reference proteome</keyword>
<dbReference type="Proteomes" id="UP001287282">
    <property type="component" value="Unassembled WGS sequence"/>
</dbReference>
<gene>
    <name evidence="1" type="ORF">RYX56_22220</name>
</gene>
<dbReference type="SUPFAM" id="SSF81660">
    <property type="entry name" value="Metal cation-transporting ATPase, ATP-binding domain N"/>
    <property type="match status" value="1"/>
</dbReference>
<organism evidence="1 2">
    <name type="scientific">Alkalihalophilus lindianensis</name>
    <dbReference type="NCBI Taxonomy" id="1630542"/>
    <lineage>
        <taxon>Bacteria</taxon>
        <taxon>Bacillati</taxon>
        <taxon>Bacillota</taxon>
        <taxon>Bacilli</taxon>
        <taxon>Bacillales</taxon>
        <taxon>Bacillaceae</taxon>
        <taxon>Alkalihalophilus</taxon>
    </lineage>
</organism>
<evidence type="ECO:0000313" key="2">
    <source>
        <dbReference type="Proteomes" id="UP001287282"/>
    </source>
</evidence>
<accession>A0ABU3XGP9</accession>
<comment type="caution">
    <text evidence="1">The sequence shown here is derived from an EMBL/GenBank/DDBJ whole genome shotgun (WGS) entry which is preliminary data.</text>
</comment>
<dbReference type="Pfam" id="PF13246">
    <property type="entry name" value="Cation_ATPase"/>
    <property type="match status" value="1"/>
</dbReference>
<reference evidence="1 2" key="1">
    <citation type="submission" date="2023-10" db="EMBL/GenBank/DDBJ databases">
        <title>Screening of Alkalihalobacillus lindianensis BZ-TG-R113 and Its Alleviation of Salt Stress on Rapeseed Growth.</title>
        <authorList>
            <person name="Zhao B."/>
            <person name="Guo T."/>
        </authorList>
    </citation>
    <scope>NUCLEOTIDE SEQUENCE [LARGE SCALE GENOMIC DNA]</scope>
    <source>
        <strain evidence="1 2">BZ-TG-R113</strain>
    </source>
</reference>
<feature type="non-terminal residue" evidence="1">
    <location>
        <position position="91"/>
    </location>
</feature>
<evidence type="ECO:0000313" key="1">
    <source>
        <dbReference type="EMBL" id="MDV2687068.1"/>
    </source>
</evidence>
<sequence length="91" mass="10375">ENRNDWNEAERLLVSIAALCNDSYINEDKQEIGDPTEIALINFANKHGQDYEVLRQKFPREAELPFDSDRKLMSTVHTIDGTRMLLAKGGP</sequence>
<proteinExistence type="predicted"/>
<dbReference type="InterPro" id="IPR023299">
    <property type="entry name" value="ATPase_P-typ_cyto_dom_N"/>
</dbReference>
<name>A0ABU3XGP9_9BACI</name>